<protein>
    <recommendedName>
        <fullName evidence="4">Prevent-host-death family protein</fullName>
    </recommendedName>
</protein>
<reference evidence="2 3" key="1">
    <citation type="journal article" date="2015" name="Genome Announc.">
        <title>Expanding the biotechnology potential of lactobacilli through comparative genomics of 213 strains and associated genera.</title>
        <authorList>
            <person name="Sun Z."/>
            <person name="Harris H.M."/>
            <person name="McCann A."/>
            <person name="Guo C."/>
            <person name="Argimon S."/>
            <person name="Zhang W."/>
            <person name="Yang X."/>
            <person name="Jeffery I.B."/>
            <person name="Cooney J.C."/>
            <person name="Kagawa T.F."/>
            <person name="Liu W."/>
            <person name="Song Y."/>
            <person name="Salvetti E."/>
            <person name="Wrobel A."/>
            <person name="Rasinkangas P."/>
            <person name="Parkhill J."/>
            <person name="Rea M.C."/>
            <person name="O'Sullivan O."/>
            <person name="Ritari J."/>
            <person name="Douillard F.P."/>
            <person name="Paul Ross R."/>
            <person name="Yang R."/>
            <person name="Briner A.E."/>
            <person name="Felis G.E."/>
            <person name="de Vos W.M."/>
            <person name="Barrangou R."/>
            <person name="Klaenhammer T.R."/>
            <person name="Caufield P.W."/>
            <person name="Cui Y."/>
            <person name="Zhang H."/>
            <person name="O'Toole P.W."/>
        </authorList>
    </citation>
    <scope>NUCLEOTIDE SEQUENCE [LARGE SCALE GENOMIC DNA]</scope>
    <source>
        <strain evidence="2 3">DSM 20405</strain>
    </source>
</reference>
<dbReference type="EMBL" id="JQBL01000052">
    <property type="protein sequence ID" value="KRN47324.1"/>
    <property type="molecule type" value="Genomic_DNA"/>
</dbReference>
<proteinExistence type="inferred from homology"/>
<evidence type="ECO:0000313" key="2">
    <source>
        <dbReference type="EMBL" id="KRN47324.1"/>
    </source>
</evidence>
<organism evidence="2 3">
    <name type="scientific">Kandleria vitulina DSM 20405</name>
    <dbReference type="NCBI Taxonomy" id="1410657"/>
    <lineage>
        <taxon>Bacteria</taxon>
        <taxon>Bacillati</taxon>
        <taxon>Bacillota</taxon>
        <taxon>Erysipelotrichia</taxon>
        <taxon>Erysipelotrichales</taxon>
        <taxon>Coprobacillaceae</taxon>
        <taxon>Kandleria</taxon>
    </lineage>
</organism>
<dbReference type="SUPFAM" id="SSF143120">
    <property type="entry name" value="YefM-like"/>
    <property type="match status" value="1"/>
</dbReference>
<comment type="caution">
    <text evidence="2">The sequence shown here is derived from an EMBL/GenBank/DDBJ whole genome shotgun (WGS) entry which is preliminary data.</text>
</comment>
<dbReference type="AlphaFoldDB" id="A0A0R2HB95"/>
<evidence type="ECO:0000256" key="1">
    <source>
        <dbReference type="ARBA" id="ARBA00009981"/>
    </source>
</evidence>
<dbReference type="InterPro" id="IPR036165">
    <property type="entry name" value="YefM-like_sf"/>
</dbReference>
<name>A0A0R2HB95_9FIRM</name>
<dbReference type="Proteomes" id="UP000051841">
    <property type="component" value="Unassembled WGS sequence"/>
</dbReference>
<keyword evidence="3" id="KW-1185">Reference proteome</keyword>
<evidence type="ECO:0000313" key="3">
    <source>
        <dbReference type="Proteomes" id="UP000051841"/>
    </source>
</evidence>
<accession>A0A0R2HB95</accession>
<comment type="similarity">
    <text evidence="1">Belongs to the phD/YefM antitoxin family.</text>
</comment>
<sequence>MLSMPIILPIRDLRDTSKVSELAHKNREPIHFTKNGYSDLVVMSSEYYDWFARENRIDQAIFEAEQEFAETGEAIDAEVAFSELEKKYFG</sequence>
<evidence type="ECO:0008006" key="4">
    <source>
        <dbReference type="Google" id="ProtNLM"/>
    </source>
</evidence>
<gene>
    <name evidence="2" type="ORF">IV49_GL001707</name>
</gene>
<dbReference type="PATRIC" id="fig|1410657.5.peg.1759"/>